<organism evidence="2">
    <name type="scientific">viral metagenome</name>
    <dbReference type="NCBI Taxonomy" id="1070528"/>
    <lineage>
        <taxon>unclassified sequences</taxon>
        <taxon>metagenomes</taxon>
        <taxon>organismal metagenomes</taxon>
    </lineage>
</organism>
<dbReference type="EMBL" id="MN739039">
    <property type="protein sequence ID" value="QHS84915.1"/>
    <property type="molecule type" value="Genomic_DNA"/>
</dbReference>
<protein>
    <recommendedName>
        <fullName evidence="1">DUF5872 domain-containing protein</fullName>
    </recommendedName>
</protein>
<evidence type="ECO:0000313" key="2">
    <source>
        <dbReference type="EMBL" id="QHS84915.1"/>
    </source>
</evidence>
<dbReference type="AlphaFoldDB" id="A0A6C0AY49"/>
<name>A0A6C0AY49_9ZZZZ</name>
<evidence type="ECO:0000259" key="1">
    <source>
        <dbReference type="Pfam" id="PF19197"/>
    </source>
</evidence>
<accession>A0A6C0AY49</accession>
<dbReference type="InterPro" id="IPR043803">
    <property type="entry name" value="DUF5872"/>
</dbReference>
<sequence length="251" mass="28702">MHCKKGKSKPINTKLYNSLKNKIKKRSKVWPSAYASGQLVREYKSKGGTYKCAGKNAFSFYRCSFGSLDRWFKEKWVDVCKPKKNGKYQTCGRSKSNRKKYPYCRPLKRINSQTPKTVGEISRSKLKQMCKSKRKNPYRRVFINSFGEKTNIGENYNMERVCGFGNKITEGSCGFGRRRRKGRFGDNLGATNSNLVNFYKPGTENSSNLTPSIKTCLGDVLYDQPGFSLQRFGKKNNSLNSVNADIKYLSK</sequence>
<reference evidence="2" key="1">
    <citation type="journal article" date="2020" name="Nature">
        <title>Giant virus diversity and host interactions through global metagenomics.</title>
        <authorList>
            <person name="Schulz F."/>
            <person name="Roux S."/>
            <person name="Paez-Espino D."/>
            <person name="Jungbluth S."/>
            <person name="Walsh D.A."/>
            <person name="Denef V.J."/>
            <person name="McMahon K.D."/>
            <person name="Konstantinidis K.T."/>
            <person name="Eloe-Fadrosh E.A."/>
            <person name="Kyrpides N.C."/>
            <person name="Woyke T."/>
        </authorList>
    </citation>
    <scope>NUCLEOTIDE SEQUENCE</scope>
    <source>
        <strain evidence="2">GVMAG-M-3300009182-67</strain>
    </source>
</reference>
<feature type="domain" description="DUF5872" evidence="1">
    <location>
        <begin position="10"/>
        <end position="135"/>
    </location>
</feature>
<dbReference type="Pfam" id="PF19197">
    <property type="entry name" value="DUF5872"/>
    <property type="match status" value="1"/>
</dbReference>
<proteinExistence type="predicted"/>